<dbReference type="EMBL" id="BJUZ01000004">
    <property type="protein sequence ID" value="GEK94613.1"/>
    <property type="molecule type" value="Genomic_DNA"/>
</dbReference>
<accession>A0A511B4I8</accession>
<name>A0A511B4I8_9PROT</name>
<dbReference type="Proteomes" id="UP000321230">
    <property type="component" value="Unassembled WGS sequence"/>
</dbReference>
<protein>
    <submittedName>
        <fullName evidence="1">Uncharacterized protein</fullName>
    </submittedName>
</protein>
<reference evidence="1 2" key="1">
    <citation type="submission" date="2019-07" db="EMBL/GenBank/DDBJ databases">
        <title>Whole genome shotgun sequence of Gluconobacter wancherniae NBRC 103581.</title>
        <authorList>
            <person name="Hosoyama A."/>
            <person name="Uohara A."/>
            <person name="Ohji S."/>
            <person name="Ichikawa N."/>
        </authorList>
    </citation>
    <scope>NUCLEOTIDE SEQUENCE [LARGE SCALE GENOMIC DNA]</scope>
    <source>
        <strain evidence="1 2">NBRC 103581</strain>
    </source>
</reference>
<keyword evidence="2" id="KW-1185">Reference proteome</keyword>
<dbReference type="OrthoDB" id="7277460at2"/>
<comment type="caution">
    <text evidence="1">The sequence shown here is derived from an EMBL/GenBank/DDBJ whole genome shotgun (WGS) entry which is preliminary data.</text>
</comment>
<gene>
    <name evidence="1" type="ORF">GWA01_23830</name>
</gene>
<organism evidence="1 2">
    <name type="scientific">Gluconobacter wancherniae NBRC 103581</name>
    <dbReference type="NCBI Taxonomy" id="656744"/>
    <lineage>
        <taxon>Bacteria</taxon>
        <taxon>Pseudomonadati</taxon>
        <taxon>Pseudomonadota</taxon>
        <taxon>Alphaproteobacteria</taxon>
        <taxon>Acetobacterales</taxon>
        <taxon>Acetobacteraceae</taxon>
        <taxon>Gluconobacter</taxon>
    </lineage>
</organism>
<sequence length="69" mass="7655">MLSSKVIHVDGVFLGAAILQEGLNTLRFYAAHESVRALHNACLPNLAALHTQVRRLFDMSRSRLMPQPA</sequence>
<dbReference type="RefSeq" id="WP_146798317.1">
    <property type="nucleotide sequence ID" value="NZ_BARC01000001.1"/>
</dbReference>
<evidence type="ECO:0000313" key="1">
    <source>
        <dbReference type="EMBL" id="GEK94613.1"/>
    </source>
</evidence>
<dbReference type="AlphaFoldDB" id="A0A511B4I8"/>
<proteinExistence type="predicted"/>
<evidence type="ECO:0000313" key="2">
    <source>
        <dbReference type="Proteomes" id="UP000321230"/>
    </source>
</evidence>